<dbReference type="Gene3D" id="3.40.50.2300">
    <property type="match status" value="1"/>
</dbReference>
<dbReference type="InterPro" id="IPR036388">
    <property type="entry name" value="WH-like_DNA-bd_sf"/>
</dbReference>
<dbReference type="GO" id="GO:0006355">
    <property type="term" value="P:regulation of DNA-templated transcription"/>
    <property type="evidence" value="ECO:0007669"/>
    <property type="project" value="InterPro"/>
</dbReference>
<dbReference type="Pfam" id="PF00196">
    <property type="entry name" value="GerE"/>
    <property type="match status" value="1"/>
</dbReference>
<dbReference type="GO" id="GO:0000160">
    <property type="term" value="P:phosphorelay signal transduction system"/>
    <property type="evidence" value="ECO:0007669"/>
    <property type="project" value="InterPro"/>
</dbReference>
<dbReference type="PROSITE" id="PS50043">
    <property type="entry name" value="HTH_LUXR_2"/>
    <property type="match status" value="1"/>
</dbReference>
<dbReference type="SMART" id="SM00421">
    <property type="entry name" value="HTH_LUXR"/>
    <property type="match status" value="1"/>
</dbReference>
<feature type="modified residue" description="4-aspartylphosphate" evidence="2">
    <location>
        <position position="60"/>
    </location>
</feature>
<dbReference type="PROSITE" id="PS00622">
    <property type="entry name" value="HTH_LUXR_1"/>
    <property type="match status" value="1"/>
</dbReference>
<name>A0A5C5UUQ8_9CORY</name>
<reference evidence="5 6" key="1">
    <citation type="submission" date="2019-08" db="EMBL/GenBank/DDBJ databases">
        <authorList>
            <person name="Lei W."/>
        </authorList>
    </citation>
    <scope>NUCLEOTIDE SEQUENCE [LARGE SCALE GENOMIC DNA]</scope>
    <source>
        <strain evidence="5 6">CCUG 58627</strain>
    </source>
</reference>
<feature type="domain" description="Response regulatory" evidence="4">
    <location>
        <begin position="8"/>
        <end position="124"/>
    </location>
</feature>
<dbReference type="GO" id="GO:0003677">
    <property type="term" value="F:DNA binding"/>
    <property type="evidence" value="ECO:0007669"/>
    <property type="project" value="UniProtKB-KW"/>
</dbReference>
<dbReference type="PRINTS" id="PR00038">
    <property type="entry name" value="HTHLUXR"/>
</dbReference>
<dbReference type="SMART" id="SM00448">
    <property type="entry name" value="REC"/>
    <property type="match status" value="1"/>
</dbReference>
<protein>
    <submittedName>
        <fullName evidence="5">Response regulator transcription factor</fullName>
    </submittedName>
</protein>
<dbReference type="EMBL" id="VOHM01000001">
    <property type="protein sequence ID" value="TWT29085.1"/>
    <property type="molecule type" value="Genomic_DNA"/>
</dbReference>
<dbReference type="Gene3D" id="1.10.10.10">
    <property type="entry name" value="Winged helix-like DNA-binding domain superfamily/Winged helix DNA-binding domain"/>
    <property type="match status" value="1"/>
</dbReference>
<dbReference type="SUPFAM" id="SSF46894">
    <property type="entry name" value="C-terminal effector domain of the bipartite response regulators"/>
    <property type="match status" value="1"/>
</dbReference>
<dbReference type="InterPro" id="IPR051015">
    <property type="entry name" value="EvgA-like"/>
</dbReference>
<dbReference type="PROSITE" id="PS50110">
    <property type="entry name" value="RESPONSE_REGULATORY"/>
    <property type="match status" value="1"/>
</dbReference>
<dbReference type="InterPro" id="IPR016032">
    <property type="entry name" value="Sig_transdc_resp-reg_C-effctor"/>
</dbReference>
<evidence type="ECO:0000313" key="6">
    <source>
        <dbReference type="Proteomes" id="UP000320791"/>
    </source>
</evidence>
<proteinExistence type="predicted"/>
<evidence type="ECO:0000259" key="4">
    <source>
        <dbReference type="PROSITE" id="PS50110"/>
    </source>
</evidence>
<dbReference type="PANTHER" id="PTHR45566">
    <property type="entry name" value="HTH-TYPE TRANSCRIPTIONAL REGULATOR YHJB-RELATED"/>
    <property type="match status" value="1"/>
</dbReference>
<dbReference type="SUPFAM" id="SSF52172">
    <property type="entry name" value="CheY-like"/>
    <property type="match status" value="1"/>
</dbReference>
<dbReference type="InterPro" id="IPR011006">
    <property type="entry name" value="CheY-like_superfamily"/>
</dbReference>
<keyword evidence="2" id="KW-0597">Phosphoprotein</keyword>
<dbReference type="OrthoDB" id="3171335at2"/>
<evidence type="ECO:0000313" key="5">
    <source>
        <dbReference type="EMBL" id="TWT29085.1"/>
    </source>
</evidence>
<dbReference type="InterPro" id="IPR001789">
    <property type="entry name" value="Sig_transdc_resp-reg_receiver"/>
</dbReference>
<dbReference type="PANTHER" id="PTHR45566:SF2">
    <property type="entry name" value="NARL SUBFAMILY"/>
    <property type="match status" value="1"/>
</dbReference>
<evidence type="ECO:0000259" key="3">
    <source>
        <dbReference type="PROSITE" id="PS50043"/>
    </source>
</evidence>
<comment type="caution">
    <text evidence="5">The sequence shown here is derived from an EMBL/GenBank/DDBJ whole genome shotgun (WGS) entry which is preliminary data.</text>
</comment>
<dbReference type="InterPro" id="IPR000792">
    <property type="entry name" value="Tscrpt_reg_LuxR_C"/>
</dbReference>
<accession>A0A5C5UUQ8</accession>
<evidence type="ECO:0000256" key="2">
    <source>
        <dbReference type="PROSITE-ProRule" id="PRU00169"/>
    </source>
</evidence>
<gene>
    <name evidence="5" type="ORF">FRX94_00755</name>
</gene>
<evidence type="ECO:0000256" key="1">
    <source>
        <dbReference type="ARBA" id="ARBA00023125"/>
    </source>
</evidence>
<organism evidence="5 6">
    <name type="scientific">Corynebacterium canis</name>
    <dbReference type="NCBI Taxonomy" id="679663"/>
    <lineage>
        <taxon>Bacteria</taxon>
        <taxon>Bacillati</taxon>
        <taxon>Actinomycetota</taxon>
        <taxon>Actinomycetes</taxon>
        <taxon>Mycobacteriales</taxon>
        <taxon>Corynebacteriaceae</taxon>
        <taxon>Corynebacterium</taxon>
    </lineage>
</organism>
<sequence length="222" mass="24178">MSFSMIRRIAAIDDHSLSLRGLASLTSGVEDIQLVAMAATVDELKAKLPAGEMLDLVLLDLRLSDGSKPAANVEALKEITRHVLVFSSLESPYLVRDASHAQVLGMIPKTTDPEKIVEAIRLAADGHDVHTAEWASAIDSDPLLDAVQLSDRQREVLELYGSGEPAKRVATLTGLSQETVNDYLTRIRLKYALANRAASTKIELYQRALEDGWLPGPTDPHS</sequence>
<keyword evidence="6" id="KW-1185">Reference proteome</keyword>
<dbReference type="RefSeq" id="WP_146323201.1">
    <property type="nucleotide sequence ID" value="NZ_BAABLR010000076.1"/>
</dbReference>
<dbReference type="AlphaFoldDB" id="A0A5C5UUQ8"/>
<feature type="domain" description="HTH luxR-type" evidence="3">
    <location>
        <begin position="142"/>
        <end position="212"/>
    </location>
</feature>
<dbReference type="Proteomes" id="UP000320791">
    <property type="component" value="Unassembled WGS sequence"/>
</dbReference>
<keyword evidence="1" id="KW-0238">DNA-binding</keyword>